<dbReference type="GO" id="GO:0003824">
    <property type="term" value="F:catalytic activity"/>
    <property type="evidence" value="ECO:0007669"/>
    <property type="project" value="InterPro"/>
</dbReference>
<sequence>MLRLSARPEISSNKIKWRIASMSLSEYVDYDATGLASLVNSGEVTPLELTRLARQAHDEVNPRINAVIEFYEDAETVAGVDAGLFHGVPFLRKDYGASEAGRLQENGSRLFKGCRSDIDSYFFCRAREAGLRTIGRTTTPELAATVMTESILNGITGNPWDLARSAGGSSGGAAAAVAAGITPIAHGNDGGGSIRIPASWCGLVGLNPSRGRVSGGPNNQDASFGRNREFVLCRTVRDMAAALDVFSGPHPGDPFVIVQPIRPYVDELSQPTGRLRVGVARTSWGAVNLEAEVLHSVEATATLLQEMGHTVTDIEPPYEPIEYSRTYSSLTASWLEEAARAMGRTLSADTLEPVTLKRYEYGRNLPLSRAADLQEALRKMRFRVGEAIHPFDILLTPTLPIVAMPHGGIYSATNQTISAEEFVEADTTMCQYTGLFNVTGQPSVSLPLAQDANGLPIGIQIVGRFGDEATLVRVARDLEEARPWSDRRPKVRAGAS</sequence>
<feature type="domain" description="Amidase" evidence="4">
    <location>
        <begin position="48"/>
        <end position="471"/>
    </location>
</feature>
<organism evidence="5">
    <name type="scientific">Mesorhizobium sp. WSM2240</name>
    <dbReference type="NCBI Taxonomy" id="3228851"/>
    <lineage>
        <taxon>Bacteria</taxon>
        <taxon>Pseudomonadati</taxon>
        <taxon>Pseudomonadota</taxon>
        <taxon>Alphaproteobacteria</taxon>
        <taxon>Hyphomicrobiales</taxon>
        <taxon>Phyllobacteriaceae</taxon>
        <taxon>Mesorhizobium</taxon>
    </lineage>
</organism>
<protein>
    <recommendedName>
        <fullName evidence="3">Indoleacetamide hydrolase</fullName>
    </recommendedName>
</protein>
<dbReference type="InterPro" id="IPR036928">
    <property type="entry name" value="AS_sf"/>
</dbReference>
<dbReference type="PROSITE" id="PS00571">
    <property type="entry name" value="AMIDASES"/>
    <property type="match status" value="1"/>
</dbReference>
<dbReference type="RefSeq" id="WP_353642604.1">
    <property type="nucleotide sequence ID" value="NZ_CP159253.1"/>
</dbReference>
<dbReference type="PANTHER" id="PTHR11895:SF7">
    <property type="entry name" value="GLUTAMYL-TRNA(GLN) AMIDOTRANSFERASE SUBUNIT A, MITOCHONDRIAL"/>
    <property type="match status" value="1"/>
</dbReference>
<accession>A0AAU8CSD7</accession>
<reference evidence="5" key="1">
    <citation type="submission" date="2024-06" db="EMBL/GenBank/DDBJ databases">
        <title>Mesorhizobium karijinii sp. nov., a symbiont of the iconic Swainsona formosa from arid Australia.</title>
        <authorList>
            <person name="Hill Y.J."/>
            <person name="Watkin E.L.J."/>
            <person name="O'Hara G.W."/>
            <person name="Terpolilli J."/>
            <person name="Tye M.L."/>
            <person name="Kohlmeier M.G."/>
        </authorList>
    </citation>
    <scope>NUCLEOTIDE SEQUENCE</scope>
    <source>
        <strain evidence="5">WSM2240</strain>
    </source>
</reference>
<comment type="function">
    <text evidence="1">Hydrolyzes indole-3-acetamide (IAM) into indole-3-acetic acid (IAA).</text>
</comment>
<gene>
    <name evidence="5" type="ORF">ABVK50_04875</name>
</gene>
<dbReference type="Gene3D" id="3.90.1300.10">
    <property type="entry name" value="Amidase signature (AS) domain"/>
    <property type="match status" value="1"/>
</dbReference>
<name>A0AAU8CSD7_9HYPH</name>
<comment type="similarity">
    <text evidence="2">Belongs to the amidase family.</text>
</comment>
<evidence type="ECO:0000256" key="2">
    <source>
        <dbReference type="ARBA" id="ARBA00009199"/>
    </source>
</evidence>
<dbReference type="InterPro" id="IPR023631">
    <property type="entry name" value="Amidase_dom"/>
</dbReference>
<dbReference type="PANTHER" id="PTHR11895">
    <property type="entry name" value="TRANSAMIDASE"/>
    <property type="match status" value="1"/>
</dbReference>
<evidence type="ECO:0000256" key="1">
    <source>
        <dbReference type="ARBA" id="ARBA00003871"/>
    </source>
</evidence>
<evidence type="ECO:0000313" key="5">
    <source>
        <dbReference type="EMBL" id="XCG49867.1"/>
    </source>
</evidence>
<evidence type="ECO:0000256" key="3">
    <source>
        <dbReference type="ARBA" id="ARBA00021874"/>
    </source>
</evidence>
<dbReference type="Pfam" id="PF01425">
    <property type="entry name" value="Amidase"/>
    <property type="match status" value="1"/>
</dbReference>
<proteinExistence type="inferred from homology"/>
<dbReference type="InterPro" id="IPR000120">
    <property type="entry name" value="Amidase"/>
</dbReference>
<dbReference type="InterPro" id="IPR020556">
    <property type="entry name" value="Amidase_CS"/>
</dbReference>
<dbReference type="EMBL" id="CP159253">
    <property type="protein sequence ID" value="XCG49867.1"/>
    <property type="molecule type" value="Genomic_DNA"/>
</dbReference>
<evidence type="ECO:0000259" key="4">
    <source>
        <dbReference type="Pfam" id="PF01425"/>
    </source>
</evidence>
<dbReference type="SUPFAM" id="SSF75304">
    <property type="entry name" value="Amidase signature (AS) enzymes"/>
    <property type="match status" value="1"/>
</dbReference>
<dbReference type="AlphaFoldDB" id="A0AAU8CSD7"/>